<name>A0A7R7XL70_9EURO</name>
<evidence type="ECO:0000256" key="2">
    <source>
        <dbReference type="ARBA" id="ARBA00022553"/>
    </source>
</evidence>
<evidence type="ECO:0000259" key="5">
    <source>
        <dbReference type="PROSITE" id="PS50075"/>
    </source>
</evidence>
<dbReference type="Proteomes" id="UP000654913">
    <property type="component" value="Chromosome 3"/>
</dbReference>
<dbReference type="PANTHER" id="PTHR45527:SF16">
    <property type="entry name" value="NONRIBOSOMAL PEPTIDE SYNTHASE ATNA-RELATED"/>
    <property type="match status" value="1"/>
</dbReference>
<keyword evidence="2" id="KW-0597">Phosphoprotein</keyword>
<dbReference type="PANTHER" id="PTHR45527">
    <property type="entry name" value="NONRIBOSOMAL PEPTIDE SYNTHETASE"/>
    <property type="match status" value="1"/>
</dbReference>
<reference evidence="6" key="1">
    <citation type="submission" date="2021-01" db="EMBL/GenBank/DDBJ databases">
        <authorList>
            <consortium name="Aspergillus puulaauensis MK2 genome sequencing consortium"/>
            <person name="Kazuki M."/>
            <person name="Futagami T."/>
        </authorList>
    </citation>
    <scope>NUCLEOTIDE SEQUENCE</scope>
    <source>
        <strain evidence="6">MK2</strain>
    </source>
</reference>
<accession>A0A7R7XL70</accession>
<dbReference type="Gene3D" id="1.10.1200.10">
    <property type="entry name" value="ACP-like"/>
    <property type="match status" value="3"/>
</dbReference>
<dbReference type="GO" id="GO:0005737">
    <property type="term" value="C:cytoplasm"/>
    <property type="evidence" value="ECO:0007669"/>
    <property type="project" value="TreeGrafter"/>
</dbReference>
<dbReference type="Pfam" id="PF00668">
    <property type="entry name" value="Condensation"/>
    <property type="match status" value="4"/>
</dbReference>
<dbReference type="InterPro" id="IPR023213">
    <property type="entry name" value="CAT-like_dom_sf"/>
</dbReference>
<evidence type="ECO:0000313" key="6">
    <source>
        <dbReference type="EMBL" id="BCS23540.1"/>
    </source>
</evidence>
<dbReference type="InterPro" id="IPR042099">
    <property type="entry name" value="ANL_N_sf"/>
</dbReference>
<dbReference type="FunFam" id="3.30.559.30:FF:000003">
    <property type="entry name" value="Nonribosomal peptide synthase SidD"/>
    <property type="match status" value="1"/>
</dbReference>
<protein>
    <submittedName>
        <fullName evidence="6">Non-ribosomal peptide synthetase</fullName>
    </submittedName>
</protein>
<dbReference type="OrthoDB" id="416786at2759"/>
<dbReference type="NCBIfam" id="TIGR01733">
    <property type="entry name" value="AA-adenyl-dom"/>
    <property type="match status" value="3"/>
</dbReference>
<dbReference type="Gene3D" id="3.40.50.12780">
    <property type="entry name" value="N-terminal domain of ligase-like"/>
    <property type="match status" value="3"/>
</dbReference>
<dbReference type="GO" id="GO:0043041">
    <property type="term" value="P:amino acid activation for nonribosomal peptide biosynthetic process"/>
    <property type="evidence" value="ECO:0007669"/>
    <property type="project" value="TreeGrafter"/>
</dbReference>
<evidence type="ECO:0000256" key="1">
    <source>
        <dbReference type="ARBA" id="ARBA00022450"/>
    </source>
</evidence>
<dbReference type="InterPro" id="IPR000873">
    <property type="entry name" value="AMP-dep_synth/lig_dom"/>
</dbReference>
<dbReference type="Pfam" id="PF00501">
    <property type="entry name" value="AMP-binding"/>
    <property type="match status" value="3"/>
</dbReference>
<dbReference type="FunFam" id="3.30.300.30:FF:000015">
    <property type="entry name" value="Nonribosomal peptide synthase SidD"/>
    <property type="match status" value="3"/>
</dbReference>
<dbReference type="InterPro" id="IPR045851">
    <property type="entry name" value="AMP-bd_C_sf"/>
</dbReference>
<dbReference type="SUPFAM" id="SSF47336">
    <property type="entry name" value="ACP-like"/>
    <property type="match status" value="3"/>
</dbReference>
<feature type="domain" description="Carrier" evidence="5">
    <location>
        <begin position="832"/>
        <end position="908"/>
    </location>
</feature>
<dbReference type="Pfam" id="PF00550">
    <property type="entry name" value="PP-binding"/>
    <property type="match status" value="3"/>
</dbReference>
<dbReference type="RefSeq" id="XP_041555734.1">
    <property type="nucleotide sequence ID" value="XM_041703005.1"/>
</dbReference>
<dbReference type="PROSITE" id="PS00455">
    <property type="entry name" value="AMP_BINDING"/>
    <property type="match status" value="3"/>
</dbReference>
<dbReference type="GO" id="GO:0016874">
    <property type="term" value="F:ligase activity"/>
    <property type="evidence" value="ECO:0007669"/>
    <property type="project" value="UniProtKB-KW"/>
</dbReference>
<dbReference type="KEGG" id="apuu:APUU_31765S"/>
<dbReference type="InterPro" id="IPR020845">
    <property type="entry name" value="AMP-binding_CS"/>
</dbReference>
<dbReference type="GO" id="GO:0044550">
    <property type="term" value="P:secondary metabolite biosynthetic process"/>
    <property type="evidence" value="ECO:0007669"/>
    <property type="project" value="TreeGrafter"/>
</dbReference>
<comment type="similarity">
    <text evidence="4">Belongs to the NRP synthetase family.</text>
</comment>
<dbReference type="GO" id="GO:0031177">
    <property type="term" value="F:phosphopantetheine binding"/>
    <property type="evidence" value="ECO:0007669"/>
    <property type="project" value="TreeGrafter"/>
</dbReference>
<feature type="domain" description="Carrier" evidence="5">
    <location>
        <begin position="1929"/>
        <end position="2004"/>
    </location>
</feature>
<proteinExistence type="inferred from homology"/>
<dbReference type="GeneID" id="64973545"/>
<dbReference type="InterPro" id="IPR010071">
    <property type="entry name" value="AA_adenyl_dom"/>
</dbReference>
<keyword evidence="7" id="KW-1185">Reference proteome</keyword>
<organism evidence="6 7">
    <name type="scientific">Aspergillus puulaauensis</name>
    <dbReference type="NCBI Taxonomy" id="1220207"/>
    <lineage>
        <taxon>Eukaryota</taxon>
        <taxon>Fungi</taxon>
        <taxon>Dikarya</taxon>
        <taxon>Ascomycota</taxon>
        <taxon>Pezizomycotina</taxon>
        <taxon>Eurotiomycetes</taxon>
        <taxon>Eurotiomycetidae</taxon>
        <taxon>Eurotiales</taxon>
        <taxon>Aspergillaceae</taxon>
        <taxon>Aspergillus</taxon>
    </lineage>
</organism>
<dbReference type="InterPro" id="IPR036736">
    <property type="entry name" value="ACP-like_sf"/>
</dbReference>
<dbReference type="InterPro" id="IPR009081">
    <property type="entry name" value="PP-bd_ACP"/>
</dbReference>
<feature type="domain" description="Carrier" evidence="5">
    <location>
        <begin position="3009"/>
        <end position="3085"/>
    </location>
</feature>
<gene>
    <name evidence="6" type="ORF">APUU_31765S</name>
</gene>
<reference evidence="6" key="2">
    <citation type="submission" date="2021-02" db="EMBL/GenBank/DDBJ databases">
        <title>Aspergillus puulaauensis MK2 genome sequence.</title>
        <authorList>
            <person name="Futagami T."/>
            <person name="Mori K."/>
            <person name="Kadooka C."/>
            <person name="Tanaka T."/>
        </authorList>
    </citation>
    <scope>NUCLEOTIDE SEQUENCE</scope>
    <source>
        <strain evidence="6">MK2</strain>
    </source>
</reference>
<dbReference type="EMBL" id="AP024445">
    <property type="protein sequence ID" value="BCS23540.1"/>
    <property type="molecule type" value="Genomic_DNA"/>
</dbReference>
<sequence>MLAAVYHGRATDALRAVTPIPRMIRYLGQPTKNEGQEKSDAYWRRNLGNAHSTKFPKPLTPSYQPFADGVLRYHFQLEHGRHRVSPAILLRAAWAVVVASQTASDEAMVAVVLSGRDMPLFGIEDVVAPTITTVPCRIKIDRMDPITAFLDSVDNAAKDMAPHTQFGLANIQRAAGLGHEFEPGHLFLVQPGDEDIGSVEVLGLEMLDAERGNFEGYALVVECTLHASGAGVTIEMRFDKQVLSPSRVSGLLSQLAHVTHQLQVYNLADTELAAASRNDCIGTLDVISPEDKEQLLNWNGQPPSATRASLVELVEAQMTRSPDAPAVCARGGDLTYSKLFTAAGRLAQHLVELGVGPERSVGLCMEKSKFAVISIVAILMARGTVVPLPTLQSDCRVSNIIADAGISVALVEIPQAKRLKGLITHLIIANTRLLDSLPALDIISDRPEPQTAAWVVYTSGSTGIPKGVVLEHQALCTGLLAHGSRFGITSSTKMLQFSAFTFDLSIQEIFATLAFGGCVCVPSETDRTDRLAPAMKELGVTFAILTPTVASLLSPESVPSSLDTLVLAGEAVSPDHVRPWLDCVRIFNGYGPAECSMFSAINGPIDCAENASKIGSPVSNRLWVASLLDHDTLVSLGAEGELLIEGPLLAREYLHDADKTATAFVLDPQFIHSLDLPPGRRMYRTGDVVRQDRDTGLLEYIGRVDNQIKIRGQRVEVGEIESHIVRLHSGIKAACVQYVQVRDLADPILIAAIEACEDNQGTHLEALRGELQKALPPYMVPTHLIPMNLPVNASGKLDRRATKITLERLTFEQLTSLTPDKSGALEEDRMLNESEEQLSQLWKQVLGLQESHKISMNDDFFHQGGDSVAAMRLVAAAQTVQIPMRLSVSQILQHPGLVDMARVGTEHRAVHDPAPFELWDTFRDLEPRHKQEWLVAVAEQCADIAGPEQIADVYPATPLQEGLMAITSQQKSAYVAQQVFRMGPKVDIHRLQSAWEALCHKLAILRTRLVYAAGGSLQVVTKNVPHCRSASCELSKYLAEDLERSFGYGVWLHNLAVIEDGTTKYLVWTVHHAAYDGWSLMQVLRMLVRIYQGEDTGFVPTPISRFIRYLEETDESAMTEYWKKQLEHAKLIRFPQLPSPAYQPHASSIVRKRLHFHSGSSKSGTPFPTPILLRAAWAVTVATYTGSDEVIVNIALSGRDAPVPGIADIVGPTITTVPVRIQMDMKQAVGDFLSSVDRQSKDMVPFAHAGLHWIRHAVPGLPSDFDAGHLFIIQPAVSSNDSPGVEDIGLEINPAITENSESPDFGGYALAVDCTVHPDAVDIDIRFDPHVLPQPRAEALLAQFEHTTDQLRSHGTGQRLADLDLLTPADANAIRAWNEKPPTGREACVHELIRIMVDRTPEATAVDAWDGDFSYAALYAASRRLAHYLVLYHNIGPGVRVGMAMDKSRLAIVAILAILNAGGAVLPLATQQPLSRLEHVTIDADLSTILVSADKAESLEQLDVVSRRLLVVDAALVELLPAPPTEGGICKDVHFDDPAWIVYTSGSTGVPKGVVLEHKALCSSFAAHGARVGFGSDTRAFQFSAFTFDNCIEDILSVLSYGGCVCVPSETQRLNALAETMRHMRVNLLNCTPTVASLITPSDVPMLKTLLLGGEPVSPAVVKQWLGHAKIMNTYGPAECSVDVAVGGPMNSPSDASTIGLPLNVSLWVARPSNYNQLAPIGTPGELLVEGPQLAREYLNNPEKTAVSFIWNPEFLRILDMPPRGRFYRTGDIVRQNGDGSLVHLGRMDTQIKIRGQRVEIDEIESNILRAQPEVRLACVDLVVLSDMDRDPMLLAAIEVVDGGEDGDFIAGTVRRPTAALRTLVRNLQAQLLLVLPQYMVPHFVPVARLQLNASGKLDRRATRLTLEAMTRQQIASFQEASDTTQGRTSLSDMEDRLRQIWVELLGCSPNIGPYDSFTLLGGDSVIAMRHVAAAVRIGIRIGVADILQNPQLSDLARVAEQSQGPGASEEDPAPFELWPGFANEDAEEQTCWLEAVARQCGETPADIEDVYPASPLQEGLMAVTGQQPGAFVAQNVFRMTDVKLARFKQTWARLMQSLPILRTRIVYHNARSGPLQAVVRRHLHWIHATDIETYLSIDKTLPFSYGTPLHRLAIIGPGTSDGGMYFVWTQHHSGYDGYQTALMLNMLAEVHQEQELHQSPPPVTRFIRYLQQKDKDQVTTFWRSQLGDVHLTRFPELPTPSYRPQADSCSRRLVQRSVPHRGPLVSTLLRAAWAFTVATYTGSTESTSVVALSGRDVPVDGIGSMAMPTLTTVPVRTRLDDRSQTVAALLSSITRQVEEMKPFLHTGMQYIRAAVPGLAPDWDPGHLIIIQPPLGGSDEDPLAAIGLEDVSTARTEFPGYALAVQCTVNANGSVDVEMRYDSRVIIPPTAENLLAQFEYMVHQLETRPDIAIGDIDRFRPADAQKIQRWNQPVLQAKPITSCVHQLILSMVNRQPDAPAVCAWDGALSYATLWGTSCRLAHSLVDLGVGPEVTVGVCMDKSLWAMVSMLAVLQAGGVVVALGTQHPLIRLKTILVDAAIKVTLVDNRQAERLRDVTDYIVVDEGCVRRLPSQSSPPLSGVTPQNAAWIVYTSGSTGTPKGVVLEHQTLCTGIRAHGTQFGNNEQTRALQFASHTFGVVIEDMFTTLVFGGCTCIPSEDQRMNMPELTNMVRDMAVNFMNLTSTAASLLDPREVPGVKTVVLGGEALRPTVVQQWAEHAQLLNAYGQSECCVESLISVIRGENDAANIGFPIADCAAWVVDPLDYNRLVPVGVTGELLIQGPLLARGYLNDPGKTAASFVSSPDFLQRLCFSGEVCSRMYRTGDLVKQNDDGSIDYLGRRDTQIKIRGQRVESGEIENRIVQLQAEVSHAFVDLIKPCDADPSSDPVLVAAVEFQSPQTSSADLIQSIRSGLLEQLPTYMVPNYTVPMANHLPVNASGKLDRRATRTLIESMSRDQLAAYKPEQRRAHRPLSPLEKRLRAVYAEILSLPSDQIGPYDQFVQLGGDSVAAMRAVAASRRQGLSFSVRDILLHQSIASLSPYITSMPNELDALPTSDGVTDVQEWMLNHHIARPDVGMTWFALDAASPLAGERMADACRKLLAEIEILHTGFAFRDGGWKRVVPAPVQPDVQSSSTDTTISKWTAEYIQRKGFKPIDPERPLVYIALCTTGSEHRILISMSHAIYDGLCITSFWSALKDLYETGRTTPPSSFSQYMGQVEKSRTAEASEYWKGLLKNATLTDVGDITPQDREFVWRAGVIGPAVIEIGESPPPGTTCATVLKSAWALVLARRTGRSDVVFADLVSGRAGVDASVAEALGMCSTPIPVRVQLDPSSTYVDLVHAVQTQQVDSMPFETYGFSRIVDECTQWPKESRPPSWINHVPRKIADTILIGGNEYTISQPAQEEQKWTFSETRISWTQIEDTLEVTLAYAVEKVPGAVAQGLFEDLILMLNRTLSSPHELISLG</sequence>
<dbReference type="CDD" id="cd05918">
    <property type="entry name" value="A_NRPS_SidN3_like"/>
    <property type="match status" value="3"/>
</dbReference>
<dbReference type="SUPFAM" id="SSF56801">
    <property type="entry name" value="Acetyl-CoA synthetase-like"/>
    <property type="match status" value="3"/>
</dbReference>
<dbReference type="InterPro" id="IPR001242">
    <property type="entry name" value="Condensation_dom"/>
</dbReference>
<evidence type="ECO:0000256" key="4">
    <source>
        <dbReference type="ARBA" id="ARBA00029454"/>
    </source>
</evidence>
<dbReference type="Gene3D" id="3.30.559.30">
    <property type="entry name" value="Nonribosomal peptide synthetase, condensation domain"/>
    <property type="match status" value="4"/>
</dbReference>
<keyword evidence="3" id="KW-0436">Ligase</keyword>
<dbReference type="SUPFAM" id="SSF52777">
    <property type="entry name" value="CoA-dependent acyltransferases"/>
    <property type="match status" value="7"/>
</dbReference>
<dbReference type="FunFam" id="3.40.50.12780:FF:000014">
    <property type="entry name" value="Nonribosomal peptide synthetase 1"/>
    <property type="match status" value="1"/>
</dbReference>
<dbReference type="Gene3D" id="3.30.300.30">
    <property type="match status" value="3"/>
</dbReference>
<evidence type="ECO:0000256" key="3">
    <source>
        <dbReference type="ARBA" id="ARBA00022598"/>
    </source>
</evidence>
<evidence type="ECO:0000313" key="7">
    <source>
        <dbReference type="Proteomes" id="UP000654913"/>
    </source>
</evidence>
<dbReference type="CDD" id="cd19545">
    <property type="entry name" value="FUM14_C_NRPS-like"/>
    <property type="match status" value="2"/>
</dbReference>
<dbReference type="Gene3D" id="3.30.559.10">
    <property type="entry name" value="Chloramphenicol acetyltransferase-like domain"/>
    <property type="match status" value="3"/>
</dbReference>
<dbReference type="NCBIfam" id="NF003417">
    <property type="entry name" value="PRK04813.1"/>
    <property type="match status" value="3"/>
</dbReference>
<dbReference type="PROSITE" id="PS50075">
    <property type="entry name" value="CARRIER"/>
    <property type="match status" value="3"/>
</dbReference>
<keyword evidence="1" id="KW-0596">Phosphopantetheine</keyword>